<keyword evidence="1" id="KW-0418">Kinase</keyword>
<evidence type="ECO:0000313" key="2">
    <source>
        <dbReference type="Proteomes" id="UP000885680"/>
    </source>
</evidence>
<gene>
    <name evidence="1" type="ORF">ENH89_03280</name>
</gene>
<feature type="non-terminal residue" evidence="1">
    <location>
        <position position="1"/>
    </location>
</feature>
<protein>
    <submittedName>
        <fullName evidence="1">Polyphosphate kinase 2</fullName>
    </submittedName>
</protein>
<accession>A0A9C9TFK2</accession>
<dbReference type="AlphaFoldDB" id="A0A9C9TFK2"/>
<sequence length="49" mass="5566">DKKQARLNVIRHLMSRVDCPNKDEHAAQPDPKIVFAYDNRHLESGAIAP</sequence>
<evidence type="ECO:0000313" key="1">
    <source>
        <dbReference type="EMBL" id="HET99399.1"/>
    </source>
</evidence>
<keyword evidence="1" id="KW-0808">Transferase</keyword>
<name>A0A9C9TFK2_9HYPH</name>
<proteinExistence type="predicted"/>
<comment type="caution">
    <text evidence="1">The sequence shown here is derived from an EMBL/GenBank/DDBJ whole genome shotgun (WGS) entry which is preliminary data.</text>
</comment>
<dbReference type="GO" id="GO:0016301">
    <property type="term" value="F:kinase activity"/>
    <property type="evidence" value="ECO:0007669"/>
    <property type="project" value="UniProtKB-KW"/>
</dbReference>
<dbReference type="EMBL" id="DRGN01000046">
    <property type="protein sequence ID" value="HET99399.1"/>
    <property type="molecule type" value="Genomic_DNA"/>
</dbReference>
<organism evidence="1 2">
    <name type="scientific">Aurantimonas coralicida</name>
    <dbReference type="NCBI Taxonomy" id="182270"/>
    <lineage>
        <taxon>Bacteria</taxon>
        <taxon>Pseudomonadati</taxon>
        <taxon>Pseudomonadota</taxon>
        <taxon>Alphaproteobacteria</taxon>
        <taxon>Hyphomicrobiales</taxon>
        <taxon>Aurantimonadaceae</taxon>
        <taxon>Aurantimonas</taxon>
    </lineage>
</organism>
<dbReference type="Proteomes" id="UP000885680">
    <property type="component" value="Unassembled WGS sequence"/>
</dbReference>
<reference evidence="1" key="1">
    <citation type="journal article" date="2020" name="mSystems">
        <title>Genome- and Community-Level Interaction Insights into Carbon Utilization and Element Cycling Functions of Hydrothermarchaeota in Hydrothermal Sediment.</title>
        <authorList>
            <person name="Zhou Z."/>
            <person name="Liu Y."/>
            <person name="Xu W."/>
            <person name="Pan J."/>
            <person name="Luo Z.H."/>
            <person name="Li M."/>
        </authorList>
    </citation>
    <scope>NUCLEOTIDE SEQUENCE</scope>
    <source>
        <strain evidence="1">HyVt-347</strain>
    </source>
</reference>